<dbReference type="InterPro" id="IPR016477">
    <property type="entry name" value="Fructo-/Ketosamine-3-kinase"/>
</dbReference>
<dbReference type="Pfam" id="PF03881">
    <property type="entry name" value="Fructosamin_kin"/>
    <property type="match status" value="1"/>
</dbReference>
<dbReference type="AlphaFoldDB" id="A0A8J3VMG5"/>
<dbReference type="SUPFAM" id="SSF56112">
    <property type="entry name" value="Protein kinase-like (PK-like)"/>
    <property type="match status" value="1"/>
</dbReference>
<keyword evidence="1 2" id="KW-0418">Kinase</keyword>
<keyword evidence="3" id="KW-1185">Reference proteome</keyword>
<reference evidence="2" key="1">
    <citation type="submission" date="2021-01" db="EMBL/GenBank/DDBJ databases">
        <title>Whole genome shotgun sequence of Rhizocola hellebori NBRC 109834.</title>
        <authorList>
            <person name="Komaki H."/>
            <person name="Tamura T."/>
        </authorList>
    </citation>
    <scope>NUCLEOTIDE SEQUENCE</scope>
    <source>
        <strain evidence="2">NBRC 109834</strain>
    </source>
</reference>
<dbReference type="Gene3D" id="3.30.200.20">
    <property type="entry name" value="Phosphorylase Kinase, domain 1"/>
    <property type="match status" value="1"/>
</dbReference>
<dbReference type="EMBL" id="BONY01000121">
    <property type="protein sequence ID" value="GIH11173.1"/>
    <property type="molecule type" value="Genomic_DNA"/>
</dbReference>
<dbReference type="PANTHER" id="PTHR12149:SF8">
    <property type="entry name" value="PROTEIN-RIBULOSAMINE 3-KINASE"/>
    <property type="match status" value="1"/>
</dbReference>
<keyword evidence="1" id="KW-0808">Transferase</keyword>
<sequence length="290" mass="32254">MDLSFVREHPHLLRSFLTHQRIRETPVEGGSICRASRLTFDNGESLFTKEWPQGTPPEGFFHAEASGLRWLAEAKTVAVPEVLVQTSDLLGLAWVEPGRATAAAAEDFGRALAGLHRTGAEAFGAPWPGFHGSAPMDNTPSHDPWHVWYSQRRLLAYLRQSVDRQALTPSDSARVEQVVSNLDSSWDEAPSRIHGDLWTGNLLWGADGRCWLVDPAAHGGHRETDLAYLRLWGGAPHFSRILDAYHEAWPLAPGWEDRLAVHQLSMYLLHTALFGEAFASGVRDTLRECP</sequence>
<dbReference type="RefSeq" id="WP_203914889.1">
    <property type="nucleotide sequence ID" value="NZ_BONY01000121.1"/>
</dbReference>
<gene>
    <name evidence="2" type="ORF">Rhe02_92400</name>
</gene>
<accession>A0A8J3VMG5</accession>
<comment type="similarity">
    <text evidence="1">Belongs to the fructosamine kinase family.</text>
</comment>
<organism evidence="2 3">
    <name type="scientific">Rhizocola hellebori</name>
    <dbReference type="NCBI Taxonomy" id="1392758"/>
    <lineage>
        <taxon>Bacteria</taxon>
        <taxon>Bacillati</taxon>
        <taxon>Actinomycetota</taxon>
        <taxon>Actinomycetes</taxon>
        <taxon>Micromonosporales</taxon>
        <taxon>Micromonosporaceae</taxon>
        <taxon>Rhizocola</taxon>
    </lineage>
</organism>
<dbReference type="PIRSF" id="PIRSF006221">
    <property type="entry name" value="Ketosamine-3-kinase"/>
    <property type="match status" value="1"/>
</dbReference>
<dbReference type="Proteomes" id="UP000612899">
    <property type="component" value="Unassembled WGS sequence"/>
</dbReference>
<comment type="caution">
    <text evidence="2">The sequence shown here is derived from an EMBL/GenBank/DDBJ whole genome shotgun (WGS) entry which is preliminary data.</text>
</comment>
<dbReference type="Gene3D" id="1.10.510.10">
    <property type="entry name" value="Transferase(Phosphotransferase) domain 1"/>
    <property type="match status" value="1"/>
</dbReference>
<dbReference type="GO" id="GO:0016301">
    <property type="term" value="F:kinase activity"/>
    <property type="evidence" value="ECO:0007669"/>
    <property type="project" value="UniProtKB-UniRule"/>
</dbReference>
<proteinExistence type="inferred from homology"/>
<name>A0A8J3VMG5_9ACTN</name>
<evidence type="ECO:0000313" key="2">
    <source>
        <dbReference type="EMBL" id="GIH11173.1"/>
    </source>
</evidence>
<evidence type="ECO:0000256" key="1">
    <source>
        <dbReference type="PIRNR" id="PIRNR006221"/>
    </source>
</evidence>
<dbReference type="InterPro" id="IPR011009">
    <property type="entry name" value="Kinase-like_dom_sf"/>
</dbReference>
<protein>
    <submittedName>
        <fullName evidence="2">Fructosamine kinase</fullName>
    </submittedName>
</protein>
<evidence type="ECO:0000313" key="3">
    <source>
        <dbReference type="Proteomes" id="UP000612899"/>
    </source>
</evidence>
<dbReference type="Gene3D" id="1.20.1270.240">
    <property type="match status" value="1"/>
</dbReference>
<dbReference type="PANTHER" id="PTHR12149">
    <property type="entry name" value="FRUCTOSAMINE 3 KINASE-RELATED PROTEIN"/>
    <property type="match status" value="1"/>
</dbReference>